<keyword evidence="5" id="KW-0227">DNA damage</keyword>
<dbReference type="Gene3D" id="3.40.50.10130">
    <property type="match status" value="1"/>
</dbReference>
<dbReference type="OrthoDB" id="361020at2759"/>
<proteinExistence type="inferred from homology"/>
<evidence type="ECO:0000313" key="13">
    <source>
        <dbReference type="Proteomes" id="UP000094285"/>
    </source>
</evidence>
<evidence type="ECO:0000256" key="3">
    <source>
        <dbReference type="ARBA" id="ARBA00022722"/>
    </source>
</evidence>
<feature type="compositionally biased region" description="Basic and acidic residues" evidence="10">
    <location>
        <begin position="566"/>
        <end position="578"/>
    </location>
</feature>
<dbReference type="GO" id="GO:0000712">
    <property type="term" value="P:resolution of meiotic recombination intermediates"/>
    <property type="evidence" value="ECO:0007669"/>
    <property type="project" value="TreeGrafter"/>
</dbReference>
<feature type="compositionally biased region" description="Polar residues" evidence="10">
    <location>
        <begin position="579"/>
        <end position="588"/>
    </location>
</feature>
<dbReference type="GO" id="GO:0000710">
    <property type="term" value="P:meiotic mismatch repair"/>
    <property type="evidence" value="ECO:0007669"/>
    <property type="project" value="EnsemblFungi"/>
</dbReference>
<dbReference type="GO" id="GO:0000715">
    <property type="term" value="P:nucleotide-excision repair, DNA damage recognition"/>
    <property type="evidence" value="ECO:0007669"/>
    <property type="project" value="EnsemblFungi"/>
</dbReference>
<evidence type="ECO:0000256" key="6">
    <source>
        <dbReference type="ARBA" id="ARBA00022801"/>
    </source>
</evidence>
<keyword evidence="13" id="KW-1185">Reference proteome</keyword>
<dbReference type="SUPFAM" id="SSF47781">
    <property type="entry name" value="RuvA domain 2-like"/>
    <property type="match status" value="1"/>
</dbReference>
<feature type="region of interest" description="Disordered" evidence="10">
    <location>
        <begin position="562"/>
        <end position="619"/>
    </location>
</feature>
<dbReference type="InterPro" id="IPR010994">
    <property type="entry name" value="RuvA_2-like"/>
</dbReference>
<dbReference type="GO" id="GO:0006312">
    <property type="term" value="P:mitotic recombination"/>
    <property type="evidence" value="ECO:0007669"/>
    <property type="project" value="EnsemblFungi"/>
</dbReference>
<name>A0A1E4SSF6_9ASCO</name>
<dbReference type="GO" id="GO:0000110">
    <property type="term" value="C:nucleotide-excision repair factor 1 complex"/>
    <property type="evidence" value="ECO:0007669"/>
    <property type="project" value="EnsemblFungi"/>
</dbReference>
<keyword evidence="7" id="KW-0238">DNA-binding</keyword>
<feature type="domain" description="ERCC4" evidence="11">
    <location>
        <begin position="806"/>
        <end position="886"/>
    </location>
</feature>
<evidence type="ECO:0000256" key="8">
    <source>
        <dbReference type="ARBA" id="ARBA00023204"/>
    </source>
</evidence>
<evidence type="ECO:0000256" key="7">
    <source>
        <dbReference type="ARBA" id="ARBA00023125"/>
    </source>
</evidence>
<evidence type="ECO:0000256" key="10">
    <source>
        <dbReference type="SAM" id="MobiDB-lite"/>
    </source>
</evidence>
<evidence type="ECO:0000256" key="1">
    <source>
        <dbReference type="ARBA" id="ARBA00004123"/>
    </source>
</evidence>
<comment type="subcellular location">
    <subcellularLocation>
        <location evidence="1">Nucleus</location>
    </subcellularLocation>
</comment>
<keyword evidence="4" id="KW-0255">Endonuclease</keyword>
<dbReference type="GO" id="GO:0006277">
    <property type="term" value="P:DNA amplification"/>
    <property type="evidence" value="ECO:0007669"/>
    <property type="project" value="EnsemblFungi"/>
</dbReference>
<evidence type="ECO:0000313" key="12">
    <source>
        <dbReference type="EMBL" id="ODV82449.1"/>
    </source>
</evidence>
<dbReference type="SMART" id="SM00891">
    <property type="entry name" value="ERCC4"/>
    <property type="match status" value="1"/>
</dbReference>
<accession>A0A1E4SSF6</accession>
<dbReference type="FunFam" id="3.40.50.10130:FF:000002">
    <property type="entry name" value="DNA repair endonuclease XPF"/>
    <property type="match status" value="1"/>
</dbReference>
<dbReference type="GO" id="GO:0000724">
    <property type="term" value="P:double-strand break repair via homologous recombination"/>
    <property type="evidence" value="ECO:0007669"/>
    <property type="project" value="TreeGrafter"/>
</dbReference>
<dbReference type="InterPro" id="IPR011335">
    <property type="entry name" value="Restrct_endonuc-II-like"/>
</dbReference>
<evidence type="ECO:0000256" key="2">
    <source>
        <dbReference type="ARBA" id="ARBA00010015"/>
    </source>
</evidence>
<sequence>MSLFVEDEDQGPRPLASVQSQASITVPIQSGEIGVEFHQPEIVPVYPERTISCTLPLKYQQEIIEDMLTKDGLLILGRGLGWDVISANLLHALSSSCVTLQHGDGAPIEKRSLIFVLNITEDEVSRIRESLVELHWLDESMDDEEEPQFVEISSESHNTSSKRKDTYLKGGIISITARVLVVDLLSGLLSPNDITGLYVLHAERIKETSSDAFVISIYRDTNDWGFVKAISDEPESITGFTPLATTLKMLRVPNAFLWPRFRLEVSQCLNYIDKGILNRVREEILKRRSVTEINTKFTYKMTKIQSAILSCIQACLQELKRHNSDLATEYWDMENAHDPHFVRRIRMSVNSQWHRLTYTSRQLVYDLGVLTDMLNYLVSMDSVSFYQMVQGIVDLNIRHARSGGMNASMSPWLNLDDSNTIIAFSRDRALGKISVEKRRQEVIDVEDNQENPSETADVEVTEEYLLEELPKWEQLGLLLDDILHEKAVSNVKNQGPILIMCSNPHSVEQLGYLLKDMKAEVNRMTGKRRFSSRKYMVQKLKGYLAWKEVSSLVKKINTELDAAPEEGSKTPEADELHTSKTFTRNGQPVSSRRRARGASASARVSKLYSGSNSEKNTEAAEVDATILKNLQAAEDEEEIDDERVTAPNELEEMANSFLMPEFADNGEWGIHLKFDHVNKEDQIIIQSYNERNNDALLQEISPSYIVMYEPNLSFTRRVEIYQEINKDNPAKAYLMYYGTSVEEEKHLLGIKKEKESFSRLIREKASLSKHFETADDNYKFHLNKNRVLNTRIAGGANFRTENDELRVIVDVREFRSSLPNLLYRSGIKVIPCMITVGDYIVSPKICVERKSIPDLVSSFKSGRLYQQCEQMFRHYELPTLLIEFDENKSFSLEPFSESRFQKINPTNPIADQSIRQNIQSKIVLLLLSFPKLKIIWSSSPYETAQIFVQLKANQEEPDVGEALDKGVNRAVVTEDGGPPVFNDDPIDFIQNIPGINAANYHLIVQKVQSIEKLVELSKEQFLEILGLENGRKAYNFINKTIS</sequence>
<keyword evidence="9" id="KW-0539">Nucleus</keyword>
<protein>
    <recommendedName>
        <fullName evidence="11">ERCC4 domain-containing protein</fullName>
    </recommendedName>
</protein>
<keyword evidence="6" id="KW-0378">Hydrolase</keyword>
<dbReference type="GO" id="GO:0000736">
    <property type="term" value="P:double-strand break repair via single-strand annealing, removal of nonhomologous ends"/>
    <property type="evidence" value="ECO:0007669"/>
    <property type="project" value="EnsemblFungi"/>
</dbReference>
<dbReference type="GO" id="GO:1905348">
    <property type="term" value="C:endonuclease complex"/>
    <property type="evidence" value="ECO:0007669"/>
    <property type="project" value="EnsemblFungi"/>
</dbReference>
<dbReference type="PANTHER" id="PTHR10150">
    <property type="entry name" value="DNA REPAIR ENDONUCLEASE XPF"/>
    <property type="match status" value="1"/>
</dbReference>
<dbReference type="SUPFAM" id="SSF52980">
    <property type="entry name" value="Restriction endonuclease-like"/>
    <property type="match status" value="1"/>
</dbReference>
<dbReference type="RefSeq" id="XP_020067571.1">
    <property type="nucleotide sequence ID" value="XM_020206507.1"/>
</dbReference>
<dbReference type="Proteomes" id="UP000094285">
    <property type="component" value="Unassembled WGS sequence"/>
</dbReference>
<evidence type="ECO:0000256" key="9">
    <source>
        <dbReference type="ARBA" id="ARBA00023242"/>
    </source>
</evidence>
<dbReference type="Gene3D" id="1.10.150.20">
    <property type="entry name" value="5' to 3' exonuclease, C-terminal subdomain"/>
    <property type="match status" value="1"/>
</dbReference>
<dbReference type="GeneID" id="30980644"/>
<gene>
    <name evidence="12" type="ORF">CANTADRAFT_19997</name>
</gene>
<dbReference type="GO" id="GO:1901255">
    <property type="term" value="P:nucleotide-excision repair involved in interstrand cross-link repair"/>
    <property type="evidence" value="ECO:0007669"/>
    <property type="project" value="TreeGrafter"/>
</dbReference>
<dbReference type="AlphaFoldDB" id="A0A1E4SSF6"/>
<dbReference type="InterPro" id="IPR047520">
    <property type="entry name" value="XPF_nuclease"/>
</dbReference>
<dbReference type="GO" id="GO:0003697">
    <property type="term" value="F:single-stranded DNA binding"/>
    <property type="evidence" value="ECO:0007669"/>
    <property type="project" value="EnsemblFungi"/>
</dbReference>
<organism evidence="12 13">
    <name type="scientific">Suhomyces tanzawaensis NRRL Y-17324</name>
    <dbReference type="NCBI Taxonomy" id="984487"/>
    <lineage>
        <taxon>Eukaryota</taxon>
        <taxon>Fungi</taxon>
        <taxon>Dikarya</taxon>
        <taxon>Ascomycota</taxon>
        <taxon>Saccharomycotina</taxon>
        <taxon>Pichiomycetes</taxon>
        <taxon>Debaryomycetaceae</taxon>
        <taxon>Suhomyces</taxon>
    </lineage>
</organism>
<dbReference type="GO" id="GO:0003684">
    <property type="term" value="F:damaged DNA binding"/>
    <property type="evidence" value="ECO:0007669"/>
    <property type="project" value="TreeGrafter"/>
</dbReference>
<reference evidence="13" key="1">
    <citation type="submission" date="2016-05" db="EMBL/GenBank/DDBJ databases">
        <title>Comparative genomics of biotechnologically important yeasts.</title>
        <authorList>
            <consortium name="DOE Joint Genome Institute"/>
            <person name="Riley R."/>
            <person name="Haridas S."/>
            <person name="Wolfe K.H."/>
            <person name="Lopes M.R."/>
            <person name="Hittinger C.T."/>
            <person name="Goker M."/>
            <person name="Salamov A."/>
            <person name="Wisecaver J."/>
            <person name="Long T.M."/>
            <person name="Aerts A.L."/>
            <person name="Barry K."/>
            <person name="Choi C."/>
            <person name="Clum A."/>
            <person name="Coughlan A.Y."/>
            <person name="Deshpande S."/>
            <person name="Douglass A.P."/>
            <person name="Hanson S.J."/>
            <person name="Klenk H.-P."/>
            <person name="Labutti K."/>
            <person name="Lapidus A."/>
            <person name="Lindquist E."/>
            <person name="Lipzen A."/>
            <person name="Meier-Kolthoff J.P."/>
            <person name="Ohm R.A."/>
            <person name="Otillar R.P."/>
            <person name="Pangilinan J."/>
            <person name="Peng Y."/>
            <person name="Rokas A."/>
            <person name="Rosa C.A."/>
            <person name="Scheuner C."/>
            <person name="Sibirny A.A."/>
            <person name="Slot J.C."/>
            <person name="Stielow J.B."/>
            <person name="Sun H."/>
            <person name="Kurtzman C.P."/>
            <person name="Blackwell M."/>
            <person name="Grigoriev I.V."/>
            <person name="Jeffries T.W."/>
        </authorList>
    </citation>
    <scope>NUCLEOTIDE SEQUENCE [LARGE SCALE GENOMIC DNA]</scope>
    <source>
        <strain evidence="13">NRRL Y-17324</strain>
    </source>
</reference>
<evidence type="ECO:0000259" key="11">
    <source>
        <dbReference type="SMART" id="SM00891"/>
    </source>
</evidence>
<keyword evidence="8" id="KW-0234">DNA repair</keyword>
<dbReference type="STRING" id="984487.A0A1E4SSF6"/>
<dbReference type="Pfam" id="PF02732">
    <property type="entry name" value="ERCC4"/>
    <property type="match status" value="1"/>
</dbReference>
<dbReference type="EMBL" id="KV453909">
    <property type="protein sequence ID" value="ODV82449.1"/>
    <property type="molecule type" value="Genomic_DNA"/>
</dbReference>
<keyword evidence="3" id="KW-0540">Nuclease</keyword>
<dbReference type="GO" id="GO:0000014">
    <property type="term" value="F:single-stranded DNA endodeoxyribonuclease activity"/>
    <property type="evidence" value="ECO:0007669"/>
    <property type="project" value="EnsemblFungi"/>
</dbReference>
<evidence type="ECO:0000256" key="5">
    <source>
        <dbReference type="ARBA" id="ARBA00022763"/>
    </source>
</evidence>
<dbReference type="PANTHER" id="PTHR10150:SF0">
    <property type="entry name" value="DNA REPAIR ENDONUCLEASE XPF"/>
    <property type="match status" value="1"/>
</dbReference>
<comment type="similarity">
    <text evidence="2">Belongs to the XPF family.</text>
</comment>
<evidence type="ECO:0000256" key="4">
    <source>
        <dbReference type="ARBA" id="ARBA00022759"/>
    </source>
</evidence>
<dbReference type="InterPro" id="IPR006166">
    <property type="entry name" value="ERCC4_domain"/>
</dbReference>
<dbReference type="CDD" id="cd20078">
    <property type="entry name" value="XPF_nuclease_XPF_euk"/>
    <property type="match status" value="1"/>
</dbReference>